<evidence type="ECO:0000313" key="2">
    <source>
        <dbReference type="EMBL" id="TKC83827.1"/>
    </source>
</evidence>
<reference evidence="2 3" key="1">
    <citation type="submission" date="2019-04" db="EMBL/GenBank/DDBJ databases">
        <title>Trinickia sp. 7GSK02, isolated from subtropical forest soil.</title>
        <authorList>
            <person name="Gao Z.-H."/>
            <person name="Qiu L.-H."/>
        </authorList>
    </citation>
    <scope>NUCLEOTIDE SEQUENCE [LARGE SCALE GENOMIC DNA]</scope>
    <source>
        <strain evidence="2 3">7GSK02</strain>
    </source>
</reference>
<sequence>METMKVKLKYPVAFDGVVRDELVMRRPKVRDMRGASKQAQGDDELREIVLFAALAGVAPDDIEAMDMVDYDAMQRAYESFRSARPAPHRDGEGAGPAANEGVRDAAAVG</sequence>
<protein>
    <submittedName>
        <fullName evidence="2">Phage tail assembly protein</fullName>
    </submittedName>
</protein>
<dbReference type="EMBL" id="SWJE01000013">
    <property type="protein sequence ID" value="TKC83827.1"/>
    <property type="molecule type" value="Genomic_DNA"/>
</dbReference>
<evidence type="ECO:0000256" key="1">
    <source>
        <dbReference type="SAM" id="MobiDB-lite"/>
    </source>
</evidence>
<organism evidence="2 3">
    <name type="scientific">Trinickia terrae</name>
    <dbReference type="NCBI Taxonomy" id="2571161"/>
    <lineage>
        <taxon>Bacteria</taxon>
        <taxon>Pseudomonadati</taxon>
        <taxon>Pseudomonadota</taxon>
        <taxon>Betaproteobacteria</taxon>
        <taxon>Burkholderiales</taxon>
        <taxon>Burkholderiaceae</taxon>
        <taxon>Trinickia</taxon>
    </lineage>
</organism>
<comment type="caution">
    <text evidence="2">The sequence shown here is derived from an EMBL/GenBank/DDBJ whole genome shotgun (WGS) entry which is preliminary data.</text>
</comment>
<dbReference type="OrthoDB" id="8549651at2"/>
<dbReference type="Pfam" id="PF10109">
    <property type="entry name" value="Phage_TAC_7"/>
    <property type="match status" value="1"/>
</dbReference>
<proteinExistence type="predicted"/>
<evidence type="ECO:0000313" key="3">
    <source>
        <dbReference type="Proteomes" id="UP000305539"/>
    </source>
</evidence>
<accession>A0A4U1HUR3</accession>
<dbReference type="InterPro" id="IPR019289">
    <property type="entry name" value="Phage_tail_E/E"/>
</dbReference>
<keyword evidence="3" id="KW-1185">Reference proteome</keyword>
<name>A0A4U1HUR3_9BURK</name>
<dbReference type="Proteomes" id="UP000305539">
    <property type="component" value="Unassembled WGS sequence"/>
</dbReference>
<dbReference type="AlphaFoldDB" id="A0A4U1HUR3"/>
<feature type="region of interest" description="Disordered" evidence="1">
    <location>
        <begin position="81"/>
        <end position="109"/>
    </location>
</feature>
<dbReference type="RefSeq" id="WP_136897331.1">
    <property type="nucleotide sequence ID" value="NZ_SWJE01000013.1"/>
</dbReference>
<gene>
    <name evidence="2" type="ORF">FAZ69_22605</name>
</gene>